<evidence type="ECO:0000256" key="1">
    <source>
        <dbReference type="ARBA" id="ARBA00004370"/>
    </source>
</evidence>
<evidence type="ECO:0000256" key="3">
    <source>
        <dbReference type="PROSITE-ProRule" id="PRU00284"/>
    </source>
</evidence>
<dbReference type="Gene3D" id="1.10.287.950">
    <property type="entry name" value="Methyl-accepting chemotaxis protein"/>
    <property type="match status" value="1"/>
</dbReference>
<dbReference type="GO" id="GO:0007165">
    <property type="term" value="P:signal transduction"/>
    <property type="evidence" value="ECO:0007669"/>
    <property type="project" value="UniProtKB-KW"/>
</dbReference>
<dbReference type="CDD" id="cd11386">
    <property type="entry name" value="MCP_signal"/>
    <property type="match status" value="1"/>
</dbReference>
<dbReference type="Gene3D" id="3.30.450.20">
    <property type="entry name" value="PAS domain"/>
    <property type="match status" value="1"/>
</dbReference>
<dbReference type="GO" id="GO:0005886">
    <property type="term" value="C:plasma membrane"/>
    <property type="evidence" value="ECO:0007669"/>
    <property type="project" value="TreeGrafter"/>
</dbReference>
<evidence type="ECO:0000256" key="2">
    <source>
        <dbReference type="ARBA" id="ARBA00029447"/>
    </source>
</evidence>
<comment type="subcellular location">
    <subcellularLocation>
        <location evidence="1">Membrane</location>
    </subcellularLocation>
</comment>
<dbReference type="NCBIfam" id="TIGR00229">
    <property type="entry name" value="sensory_box"/>
    <property type="match status" value="1"/>
</dbReference>
<evidence type="ECO:0000256" key="5">
    <source>
        <dbReference type="SAM" id="Phobius"/>
    </source>
</evidence>
<dbReference type="SUPFAM" id="SSF55785">
    <property type="entry name" value="PYP-like sensor domain (PAS domain)"/>
    <property type="match status" value="1"/>
</dbReference>
<keyword evidence="10" id="KW-1185">Reference proteome</keyword>
<dbReference type="PROSITE" id="PS50112">
    <property type="entry name" value="PAS"/>
    <property type="match status" value="1"/>
</dbReference>
<dbReference type="AlphaFoldDB" id="A0A371B6W6"/>
<sequence>MRLNSPVVDVEHVIEDGKTIVSTTDLHGNITYANTYFIDVSGYTEEELIGEPQNILRHPDMPPTAFKNLWDTIKAGLPWRGLVKNRRKNGEYYWVMANVTPVIENGKAVGYMSVRTKPTRQQVDLATKLYAQERAKPGSVKLSQGQVVTSSWASFAFIQRYSMATRTRIIMAILLASIGTVGGTAIAQGLPWWIGAVSGISFVTAASVWFYLEQNILGPIKEALRVAQCMAGGDLTSHVQTTRTDEIGQLLRAMAQLNTNLHSIVGDIRNNFNDILSATGQLSSSNRDLSARTDSQAAALEETAASMEELTSAVKQNADNSRDGDKYAANALQTAEKGGAIVGNVVATIAEISESSSKISDIVGIINGIAYQTNLLALNAAVEAARAGEAGRGFAVVATEVRSLAQRSAAAATDIRQLIEASVAKVNHGTVLANDAGTAMNDILAAVAKMTGLMADIANASNEQSTGISQVNDAVTQMDQVTQQNAAQVEETSHATDGLQQRSTKLKQALDVFKLGRTGGGAAATQSAQKNDKPRRAMRRAA</sequence>
<organism evidence="9 10">
    <name type="scientific">Undibacter mobilis</name>
    <dbReference type="NCBI Taxonomy" id="2292256"/>
    <lineage>
        <taxon>Bacteria</taxon>
        <taxon>Pseudomonadati</taxon>
        <taxon>Pseudomonadota</taxon>
        <taxon>Alphaproteobacteria</taxon>
        <taxon>Hyphomicrobiales</taxon>
        <taxon>Nitrobacteraceae</taxon>
        <taxon>Undibacter</taxon>
    </lineage>
</organism>
<dbReference type="Pfam" id="PF00672">
    <property type="entry name" value="HAMP"/>
    <property type="match status" value="1"/>
</dbReference>
<dbReference type="InterPro" id="IPR051310">
    <property type="entry name" value="MCP_chemotaxis"/>
</dbReference>
<comment type="caution">
    <text evidence="9">The sequence shown here is derived from an EMBL/GenBank/DDBJ whole genome shotgun (WGS) entry which is preliminary data.</text>
</comment>
<dbReference type="PANTHER" id="PTHR43531:SF7">
    <property type="entry name" value="AEROTAXIS RECEPTOR"/>
    <property type="match status" value="1"/>
</dbReference>
<dbReference type="InterPro" id="IPR035965">
    <property type="entry name" value="PAS-like_dom_sf"/>
</dbReference>
<dbReference type="OrthoDB" id="9765776at2"/>
<dbReference type="SMART" id="SM00283">
    <property type="entry name" value="MA"/>
    <property type="match status" value="1"/>
</dbReference>
<keyword evidence="5" id="KW-0812">Transmembrane</keyword>
<dbReference type="PROSITE" id="PS50885">
    <property type="entry name" value="HAMP"/>
    <property type="match status" value="1"/>
</dbReference>
<evidence type="ECO:0000259" key="6">
    <source>
        <dbReference type="PROSITE" id="PS50111"/>
    </source>
</evidence>
<reference evidence="10" key="1">
    <citation type="submission" date="2018-08" db="EMBL/GenBank/DDBJ databases">
        <authorList>
            <person name="Kim S.-J."/>
            <person name="Jung G.-Y."/>
        </authorList>
    </citation>
    <scope>NUCLEOTIDE SEQUENCE [LARGE SCALE GENOMIC DNA]</scope>
    <source>
        <strain evidence="10">GY_H</strain>
    </source>
</reference>
<name>A0A371B6W6_9BRAD</name>
<feature type="transmembrane region" description="Helical" evidence="5">
    <location>
        <begin position="169"/>
        <end position="186"/>
    </location>
</feature>
<dbReference type="FunFam" id="1.10.287.950:FF:000001">
    <property type="entry name" value="Methyl-accepting chemotaxis sensory transducer"/>
    <property type="match status" value="1"/>
</dbReference>
<dbReference type="SMART" id="SM00086">
    <property type="entry name" value="PAC"/>
    <property type="match status" value="1"/>
</dbReference>
<dbReference type="SMART" id="SM00091">
    <property type="entry name" value="PAS"/>
    <property type="match status" value="1"/>
</dbReference>
<dbReference type="SUPFAM" id="SSF58104">
    <property type="entry name" value="Methyl-accepting chemotaxis protein (MCP) signaling domain"/>
    <property type="match status" value="1"/>
</dbReference>
<feature type="domain" description="Methyl-accepting transducer" evidence="6">
    <location>
        <begin position="271"/>
        <end position="500"/>
    </location>
</feature>
<evidence type="ECO:0000259" key="8">
    <source>
        <dbReference type="PROSITE" id="PS50885"/>
    </source>
</evidence>
<comment type="similarity">
    <text evidence="2">Belongs to the methyl-accepting chemotaxis (MCP) protein family.</text>
</comment>
<dbReference type="GO" id="GO:0004888">
    <property type="term" value="F:transmembrane signaling receptor activity"/>
    <property type="evidence" value="ECO:0007669"/>
    <property type="project" value="InterPro"/>
</dbReference>
<dbReference type="InterPro" id="IPR013655">
    <property type="entry name" value="PAS_fold_3"/>
</dbReference>
<dbReference type="InterPro" id="IPR001610">
    <property type="entry name" value="PAC"/>
</dbReference>
<dbReference type="InterPro" id="IPR004089">
    <property type="entry name" value="MCPsignal_dom"/>
</dbReference>
<dbReference type="SMART" id="SM00304">
    <property type="entry name" value="HAMP"/>
    <property type="match status" value="1"/>
</dbReference>
<dbReference type="InterPro" id="IPR000014">
    <property type="entry name" value="PAS"/>
</dbReference>
<dbReference type="InterPro" id="IPR003660">
    <property type="entry name" value="HAMP_dom"/>
</dbReference>
<dbReference type="GO" id="GO:0006935">
    <property type="term" value="P:chemotaxis"/>
    <property type="evidence" value="ECO:0007669"/>
    <property type="project" value="InterPro"/>
</dbReference>
<dbReference type="Pfam" id="PF08447">
    <property type="entry name" value="PAS_3"/>
    <property type="match status" value="1"/>
</dbReference>
<dbReference type="RefSeq" id="WP_115515346.1">
    <property type="nucleotide sequence ID" value="NZ_QRGO01000001.1"/>
</dbReference>
<keyword evidence="5" id="KW-0472">Membrane</keyword>
<feature type="transmembrane region" description="Helical" evidence="5">
    <location>
        <begin position="192"/>
        <end position="212"/>
    </location>
</feature>
<dbReference type="PROSITE" id="PS50111">
    <property type="entry name" value="CHEMOTAXIS_TRANSDUC_2"/>
    <property type="match status" value="1"/>
</dbReference>
<evidence type="ECO:0000256" key="4">
    <source>
        <dbReference type="SAM" id="MobiDB-lite"/>
    </source>
</evidence>
<accession>A0A371B6W6</accession>
<dbReference type="Proteomes" id="UP000263993">
    <property type="component" value="Unassembled WGS sequence"/>
</dbReference>
<dbReference type="CDD" id="cd00130">
    <property type="entry name" value="PAS"/>
    <property type="match status" value="1"/>
</dbReference>
<feature type="region of interest" description="Disordered" evidence="4">
    <location>
        <begin position="519"/>
        <end position="542"/>
    </location>
</feature>
<dbReference type="InterPro" id="IPR004090">
    <property type="entry name" value="Chemotax_Me-accpt_rcpt"/>
</dbReference>
<dbReference type="CDD" id="cd06225">
    <property type="entry name" value="HAMP"/>
    <property type="match status" value="1"/>
</dbReference>
<proteinExistence type="inferred from homology"/>
<evidence type="ECO:0000313" key="10">
    <source>
        <dbReference type="Proteomes" id="UP000263993"/>
    </source>
</evidence>
<gene>
    <name evidence="9" type="ORF">DXH78_01180</name>
</gene>
<dbReference type="PRINTS" id="PR00260">
    <property type="entry name" value="CHEMTRNSDUCR"/>
</dbReference>
<feature type="domain" description="HAMP" evidence="8">
    <location>
        <begin position="214"/>
        <end position="266"/>
    </location>
</feature>
<evidence type="ECO:0000259" key="7">
    <source>
        <dbReference type="PROSITE" id="PS50112"/>
    </source>
</evidence>
<keyword evidence="5" id="KW-1133">Transmembrane helix</keyword>
<dbReference type="PANTHER" id="PTHR43531">
    <property type="entry name" value="PROTEIN ICFG"/>
    <property type="match status" value="1"/>
</dbReference>
<keyword evidence="3" id="KW-0807">Transducer</keyword>
<dbReference type="EMBL" id="QRGO01000001">
    <property type="protein sequence ID" value="RDV03320.1"/>
    <property type="molecule type" value="Genomic_DNA"/>
</dbReference>
<protein>
    <submittedName>
        <fullName evidence="9">PAS domain S-box protein</fullName>
    </submittedName>
</protein>
<evidence type="ECO:0000313" key="9">
    <source>
        <dbReference type="EMBL" id="RDV03320.1"/>
    </source>
</evidence>
<dbReference type="Pfam" id="PF00015">
    <property type="entry name" value="MCPsignal"/>
    <property type="match status" value="1"/>
</dbReference>
<feature type="domain" description="PAS" evidence="7">
    <location>
        <begin position="10"/>
        <end position="76"/>
    </location>
</feature>